<evidence type="ECO:0000313" key="6">
    <source>
        <dbReference type="RefSeq" id="XP_017784591.1"/>
    </source>
</evidence>
<accession>A0ABM1NCP1</accession>
<comment type="similarity">
    <text evidence="1 3">Belongs to the RNase T2 family.</text>
</comment>
<dbReference type="CDD" id="cd01061">
    <property type="entry name" value="RNase_T2_euk"/>
    <property type="match status" value="1"/>
</dbReference>
<feature type="chain" id="PRO_5047197393" evidence="4">
    <location>
        <begin position="22"/>
        <end position="280"/>
    </location>
</feature>
<evidence type="ECO:0000313" key="5">
    <source>
        <dbReference type="Proteomes" id="UP000695000"/>
    </source>
</evidence>
<dbReference type="InterPro" id="IPR036430">
    <property type="entry name" value="RNase_T2-like_sf"/>
</dbReference>
<dbReference type="PANTHER" id="PTHR11240:SF22">
    <property type="entry name" value="RIBONUCLEASE T2"/>
    <property type="match status" value="1"/>
</dbReference>
<sequence>MMLLFCILCAFLTINVRLTLGNNNEWDLLIFTQHWPITVCTEWQESKVDNECRLPPKKNLWTVHGVWPTRMGTIGPAYCNNSWPFEPKKLSPILNELQVYWINIEANTPPYSFWQHEWSKHGTCAAELDSLNNELNYFKTGLQWIQLYGMGNILAKANIKPDSKGYNIYEIYGAIKKLMHKNPVVECVWDKKLKALLLSEIRICFDKKLTLIDCDGVKEMFENVKDINGILTNCDPNQSIMYYNKVPVLKRLVVETESSKYYKQLLQLYNTIQYLIWFTF</sequence>
<evidence type="ECO:0000256" key="1">
    <source>
        <dbReference type="ARBA" id="ARBA00007469"/>
    </source>
</evidence>
<dbReference type="Pfam" id="PF00445">
    <property type="entry name" value="Ribonuclease_T2"/>
    <property type="match status" value="1"/>
</dbReference>
<dbReference type="Proteomes" id="UP000695000">
    <property type="component" value="Unplaced"/>
</dbReference>
<evidence type="ECO:0000256" key="2">
    <source>
        <dbReference type="ARBA" id="ARBA00023157"/>
    </source>
</evidence>
<protein>
    <submittedName>
        <fullName evidence="6">Ribonuclease Oy</fullName>
    </submittedName>
</protein>
<name>A0ABM1NCP1_NICVS</name>
<keyword evidence="5" id="KW-1185">Reference proteome</keyword>
<dbReference type="InterPro" id="IPR033697">
    <property type="entry name" value="Ribonuclease_T2_eukaryotic"/>
</dbReference>
<evidence type="ECO:0000256" key="4">
    <source>
        <dbReference type="SAM" id="SignalP"/>
    </source>
</evidence>
<dbReference type="SUPFAM" id="SSF55895">
    <property type="entry name" value="Ribonuclease Rh-like"/>
    <property type="match status" value="1"/>
</dbReference>
<dbReference type="GeneID" id="108568167"/>
<keyword evidence="2" id="KW-1015">Disulfide bond</keyword>
<gene>
    <name evidence="6" type="primary">LOC108568167</name>
</gene>
<organism evidence="5 6">
    <name type="scientific">Nicrophorus vespilloides</name>
    <name type="common">Boreal carrion beetle</name>
    <dbReference type="NCBI Taxonomy" id="110193"/>
    <lineage>
        <taxon>Eukaryota</taxon>
        <taxon>Metazoa</taxon>
        <taxon>Ecdysozoa</taxon>
        <taxon>Arthropoda</taxon>
        <taxon>Hexapoda</taxon>
        <taxon>Insecta</taxon>
        <taxon>Pterygota</taxon>
        <taxon>Neoptera</taxon>
        <taxon>Endopterygota</taxon>
        <taxon>Coleoptera</taxon>
        <taxon>Polyphaga</taxon>
        <taxon>Staphyliniformia</taxon>
        <taxon>Silphidae</taxon>
        <taxon>Nicrophorinae</taxon>
        <taxon>Nicrophorus</taxon>
    </lineage>
</organism>
<evidence type="ECO:0000256" key="3">
    <source>
        <dbReference type="RuleBase" id="RU004328"/>
    </source>
</evidence>
<dbReference type="PROSITE" id="PS00531">
    <property type="entry name" value="RNASE_T2_2"/>
    <property type="match status" value="1"/>
</dbReference>
<reference evidence="6" key="1">
    <citation type="submission" date="2025-08" db="UniProtKB">
        <authorList>
            <consortium name="RefSeq"/>
        </authorList>
    </citation>
    <scope>IDENTIFICATION</scope>
    <source>
        <tissue evidence="6">Whole Larva</tissue>
    </source>
</reference>
<dbReference type="InterPro" id="IPR033130">
    <property type="entry name" value="RNase_T2_His_AS_2"/>
</dbReference>
<keyword evidence="4" id="KW-0732">Signal</keyword>
<dbReference type="InterPro" id="IPR001568">
    <property type="entry name" value="RNase_T2-like"/>
</dbReference>
<proteinExistence type="inferred from homology"/>
<feature type="signal peptide" evidence="4">
    <location>
        <begin position="1"/>
        <end position="21"/>
    </location>
</feature>
<dbReference type="PANTHER" id="PTHR11240">
    <property type="entry name" value="RIBONUCLEASE T2"/>
    <property type="match status" value="1"/>
</dbReference>
<dbReference type="Gene3D" id="3.90.730.10">
    <property type="entry name" value="Ribonuclease T2-like"/>
    <property type="match status" value="1"/>
</dbReference>
<dbReference type="RefSeq" id="XP_017784591.1">
    <property type="nucleotide sequence ID" value="XM_017929102.1"/>
</dbReference>